<dbReference type="GO" id="GO:0050661">
    <property type="term" value="F:NADP binding"/>
    <property type="evidence" value="ECO:0007669"/>
    <property type="project" value="InterPro"/>
</dbReference>
<dbReference type="InterPro" id="IPR036453">
    <property type="entry name" value="GluRdtase_dimer_dom_sf"/>
</dbReference>
<sequence>MQFAFLGISYQNTELEVREKAAFTDQKKMDFFHEAEQAGIRQCMILSTCNRSEVFYFWKEEKQKKQILKIYKSMFPEVELEDYIRQDQGKEAVLYLFRVAAGLESMVAGEDQILGQVKHAQEFSRMMGACGKELDKVVRDAVTCAKKIKSELKISERPLSVGYIGIQKLNEACPIEGKKVLVIGSGNTAALALKYLREYKAGEILVCSRTYAHAGKLQEQMKDLAVVPYQERYQIMRECGIVVSATSAPHLVVKSSEFWPEKPVAFLDLAAPRDIDPVYDTCPDAVLIHLDTLREISRHNQEERMRLLKDSEQWIAEAGNETMHWLQISRMDPTIRSLQERCREIAQDSYEYLSRKMDLSDREKRLLQKVLNASLQRLIKEPVQQLKHLENQKEQDAYRKIVHQLFQFEAEEKNV</sequence>
<dbReference type="RefSeq" id="WP_201310457.1">
    <property type="nucleotide sequence ID" value="NZ_BLYI01000027.1"/>
</dbReference>
<feature type="domain" description="Glutamyl-tRNA reductase N-terminal" evidence="15">
    <location>
        <begin position="6"/>
        <end position="151"/>
    </location>
</feature>
<evidence type="ECO:0000256" key="4">
    <source>
        <dbReference type="ARBA" id="ARBA00022857"/>
    </source>
</evidence>
<dbReference type="Gene3D" id="3.30.460.30">
    <property type="entry name" value="Glutamyl-tRNA reductase, N-terminal domain"/>
    <property type="match status" value="1"/>
</dbReference>
<dbReference type="InterPro" id="IPR036343">
    <property type="entry name" value="GluRdtase_N_sf"/>
</dbReference>
<comment type="caution">
    <text evidence="16">The sequence shown here is derived from an EMBL/GenBank/DDBJ whole genome shotgun (WGS) entry which is preliminary data.</text>
</comment>
<evidence type="ECO:0000256" key="8">
    <source>
        <dbReference type="HAMAP-Rule" id="MF_00087"/>
    </source>
</evidence>
<feature type="binding site" evidence="8 10">
    <location>
        <begin position="110"/>
        <end position="112"/>
    </location>
    <ligand>
        <name>substrate</name>
    </ligand>
</feature>
<feature type="binding site" evidence="8 10">
    <location>
        <position position="105"/>
    </location>
    <ligand>
        <name>substrate</name>
    </ligand>
</feature>
<dbReference type="Gene3D" id="3.40.50.720">
    <property type="entry name" value="NAD(P)-binding Rossmann-like Domain"/>
    <property type="match status" value="1"/>
</dbReference>
<dbReference type="SUPFAM" id="SSF69075">
    <property type="entry name" value="Glutamyl tRNA-reductase dimerization domain"/>
    <property type="match status" value="1"/>
</dbReference>
<evidence type="ECO:0000256" key="2">
    <source>
        <dbReference type="ARBA" id="ARBA00005916"/>
    </source>
</evidence>
<feature type="domain" description="Tetrapyrrole biosynthesis glutamyl-tRNA reductase dimerisation" evidence="13">
    <location>
        <begin position="312"/>
        <end position="407"/>
    </location>
</feature>
<comment type="subunit">
    <text evidence="8">Homodimer.</text>
</comment>
<comment type="similarity">
    <text evidence="2 8 12">Belongs to the glutamyl-tRNA reductase family.</text>
</comment>
<dbReference type="PANTHER" id="PTHR43013:SF1">
    <property type="entry name" value="GLUTAMYL-TRNA REDUCTASE"/>
    <property type="match status" value="1"/>
</dbReference>
<evidence type="ECO:0000259" key="15">
    <source>
        <dbReference type="Pfam" id="PF05201"/>
    </source>
</evidence>
<evidence type="ECO:0000256" key="1">
    <source>
        <dbReference type="ARBA" id="ARBA00005059"/>
    </source>
</evidence>
<feature type="binding site" evidence="8 10">
    <location>
        <begin position="48"/>
        <end position="51"/>
    </location>
    <ligand>
        <name>substrate</name>
    </ligand>
</feature>
<dbReference type="FunFam" id="3.30.460.30:FF:000001">
    <property type="entry name" value="Glutamyl-tRNA reductase"/>
    <property type="match status" value="1"/>
</dbReference>
<evidence type="ECO:0000256" key="5">
    <source>
        <dbReference type="ARBA" id="ARBA00023002"/>
    </source>
</evidence>
<dbReference type="EMBL" id="BLYI01000027">
    <property type="protein sequence ID" value="GFO84734.1"/>
    <property type="molecule type" value="Genomic_DNA"/>
</dbReference>
<dbReference type="GO" id="GO:0008883">
    <property type="term" value="F:glutamyl-tRNA reductase activity"/>
    <property type="evidence" value="ECO:0007669"/>
    <property type="project" value="UniProtKB-UniRule"/>
</dbReference>
<keyword evidence="6 8" id="KW-0627">Porphyrin biosynthesis</keyword>
<dbReference type="PIRSF" id="PIRSF000445">
    <property type="entry name" value="4pyrrol_synth_GluRdtase"/>
    <property type="match status" value="1"/>
</dbReference>
<dbReference type="Pfam" id="PF00745">
    <property type="entry name" value="GlutR_dimer"/>
    <property type="match status" value="1"/>
</dbReference>
<feature type="active site" description="Nucleophile" evidence="8 9">
    <location>
        <position position="49"/>
    </location>
</feature>
<evidence type="ECO:0000256" key="9">
    <source>
        <dbReference type="PIRSR" id="PIRSR000445-1"/>
    </source>
</evidence>
<comment type="caution">
    <text evidence="8">Lacks conserved residue(s) required for the propagation of feature annotation.</text>
</comment>
<dbReference type="InterPro" id="IPR000343">
    <property type="entry name" value="4pyrrol_synth_GluRdtase"/>
</dbReference>
<evidence type="ECO:0000256" key="10">
    <source>
        <dbReference type="PIRSR" id="PIRSR000445-2"/>
    </source>
</evidence>
<evidence type="ECO:0000313" key="16">
    <source>
        <dbReference type="EMBL" id="GFO84734.1"/>
    </source>
</evidence>
<evidence type="ECO:0000256" key="7">
    <source>
        <dbReference type="ARBA" id="ARBA00047464"/>
    </source>
</evidence>
<dbReference type="SUPFAM" id="SSF69742">
    <property type="entry name" value="Glutamyl tRNA-reductase catalytic, N-terminal domain"/>
    <property type="match status" value="1"/>
</dbReference>
<dbReference type="GO" id="GO:0019353">
    <property type="term" value="P:protoporphyrinogen IX biosynthetic process from glutamate"/>
    <property type="evidence" value="ECO:0007669"/>
    <property type="project" value="TreeGrafter"/>
</dbReference>
<dbReference type="EC" id="1.2.1.70" evidence="3 8"/>
<feature type="binding site" evidence="8 11">
    <location>
        <begin position="184"/>
        <end position="189"/>
    </location>
    <ligand>
        <name>NADP(+)</name>
        <dbReference type="ChEBI" id="CHEBI:58349"/>
    </ligand>
</feature>
<keyword evidence="17" id="KW-1185">Reference proteome</keyword>
<dbReference type="CDD" id="cd05213">
    <property type="entry name" value="NAD_bind_Glutamyl_tRNA_reduct"/>
    <property type="match status" value="1"/>
</dbReference>
<dbReference type="Proteomes" id="UP000613208">
    <property type="component" value="Unassembled WGS sequence"/>
</dbReference>
<evidence type="ECO:0000313" key="17">
    <source>
        <dbReference type="Proteomes" id="UP000613208"/>
    </source>
</evidence>
<dbReference type="InterPro" id="IPR006151">
    <property type="entry name" value="Shikm_DH/Glu-tRNA_Rdtase"/>
</dbReference>
<keyword evidence="5 8" id="KW-0560">Oxidoreductase</keyword>
<dbReference type="NCBIfam" id="TIGR01035">
    <property type="entry name" value="hemA"/>
    <property type="match status" value="1"/>
</dbReference>
<dbReference type="Pfam" id="PF01488">
    <property type="entry name" value="Shikimate_DH"/>
    <property type="match status" value="1"/>
</dbReference>
<proteinExistence type="inferred from homology"/>
<evidence type="ECO:0000256" key="6">
    <source>
        <dbReference type="ARBA" id="ARBA00023244"/>
    </source>
</evidence>
<dbReference type="Pfam" id="PF05201">
    <property type="entry name" value="GlutR_N"/>
    <property type="match status" value="1"/>
</dbReference>
<comment type="pathway">
    <text evidence="1 8 12">Porphyrin-containing compound metabolism; protoporphyrin-IX biosynthesis; 5-aminolevulinate from L-glutamyl-tRNA(Glu): step 1/2.</text>
</comment>
<evidence type="ECO:0000259" key="13">
    <source>
        <dbReference type="Pfam" id="PF00745"/>
    </source>
</evidence>
<comment type="catalytic activity">
    <reaction evidence="7 8 12">
        <text>(S)-4-amino-5-oxopentanoate + tRNA(Glu) + NADP(+) = L-glutamyl-tRNA(Glu) + NADPH + H(+)</text>
        <dbReference type="Rhea" id="RHEA:12344"/>
        <dbReference type="Rhea" id="RHEA-COMP:9663"/>
        <dbReference type="Rhea" id="RHEA-COMP:9680"/>
        <dbReference type="ChEBI" id="CHEBI:15378"/>
        <dbReference type="ChEBI" id="CHEBI:57501"/>
        <dbReference type="ChEBI" id="CHEBI:57783"/>
        <dbReference type="ChEBI" id="CHEBI:58349"/>
        <dbReference type="ChEBI" id="CHEBI:78442"/>
        <dbReference type="ChEBI" id="CHEBI:78520"/>
        <dbReference type="EC" id="1.2.1.70"/>
    </reaction>
</comment>
<reference evidence="16" key="1">
    <citation type="submission" date="2020-06" db="EMBL/GenBank/DDBJ databases">
        <title>Characterization of fructooligosaccharide metabolism and fructooligosaccharide-degrading enzymes in human commensal butyrate producers.</title>
        <authorList>
            <person name="Tanno H."/>
            <person name="Fujii T."/>
            <person name="Hirano K."/>
            <person name="Maeno S."/>
            <person name="Tonozuka T."/>
            <person name="Sakamoto M."/>
            <person name="Ohkuma M."/>
            <person name="Tochio T."/>
            <person name="Endo A."/>
        </authorList>
    </citation>
    <scope>NUCLEOTIDE SEQUENCE</scope>
    <source>
        <strain evidence="16">JCM 17466</strain>
    </source>
</reference>
<comment type="miscellaneous">
    <text evidence="8">During catalysis, the active site Cys acts as a nucleophile attacking the alpha-carbonyl group of tRNA-bound glutamate with the formation of a thioester intermediate between enzyme and glutamate, and the concomitant release of tRNA(Glu). The thioester intermediate is finally reduced by direct hydride transfer from NADPH, to form the product GSA.</text>
</comment>
<feature type="binding site" evidence="8 10">
    <location>
        <position position="116"/>
    </location>
    <ligand>
        <name>substrate</name>
    </ligand>
</feature>
<evidence type="ECO:0000259" key="14">
    <source>
        <dbReference type="Pfam" id="PF01488"/>
    </source>
</evidence>
<accession>A0A916QA91</accession>
<comment type="function">
    <text evidence="8">Catalyzes the NADPH-dependent reduction of glutamyl-tRNA(Glu) to glutamate 1-semialdehyde (GSA).</text>
</comment>
<dbReference type="SUPFAM" id="SSF51735">
    <property type="entry name" value="NAD(P)-binding Rossmann-fold domains"/>
    <property type="match status" value="1"/>
</dbReference>
<dbReference type="HAMAP" id="MF_00087">
    <property type="entry name" value="Glu_tRNA_reductase"/>
    <property type="match status" value="1"/>
</dbReference>
<dbReference type="InterPro" id="IPR015896">
    <property type="entry name" value="4pyrrol_synth_GluRdtase_dimer"/>
</dbReference>
<protein>
    <recommendedName>
        <fullName evidence="3 8">Glutamyl-tRNA reductase</fullName>
        <shortName evidence="8">GluTR</shortName>
        <ecNumber evidence="3 8">1.2.1.70</ecNumber>
    </recommendedName>
</protein>
<evidence type="ECO:0000256" key="12">
    <source>
        <dbReference type="RuleBase" id="RU000584"/>
    </source>
</evidence>
<evidence type="ECO:0000256" key="3">
    <source>
        <dbReference type="ARBA" id="ARBA00012970"/>
    </source>
</evidence>
<gene>
    <name evidence="8" type="primary">hemA</name>
    <name evidence="16" type="ORF">ANBU17_10810</name>
</gene>
<keyword evidence="4 8" id="KW-0521">NADP</keyword>
<dbReference type="InterPro" id="IPR036291">
    <property type="entry name" value="NAD(P)-bd_dom_sf"/>
</dbReference>
<dbReference type="InterPro" id="IPR015895">
    <property type="entry name" value="4pyrrol_synth_GluRdtase_N"/>
</dbReference>
<organism evidence="16 17">
    <name type="scientific">Anaerostipes butyraticus</name>
    <dbReference type="NCBI Taxonomy" id="645466"/>
    <lineage>
        <taxon>Bacteria</taxon>
        <taxon>Bacillati</taxon>
        <taxon>Bacillota</taxon>
        <taxon>Clostridia</taxon>
        <taxon>Lachnospirales</taxon>
        <taxon>Lachnospiraceae</taxon>
        <taxon>Anaerostipes</taxon>
    </lineage>
</organism>
<dbReference type="PANTHER" id="PTHR43013">
    <property type="entry name" value="GLUTAMYL-TRNA REDUCTASE"/>
    <property type="match status" value="1"/>
</dbReference>
<evidence type="ECO:0000256" key="11">
    <source>
        <dbReference type="PIRSR" id="PIRSR000445-3"/>
    </source>
</evidence>
<comment type="domain">
    <text evidence="8">Possesses an unusual extended V-shaped dimeric structure with each monomer consisting of three distinct domains arranged along a curved 'spinal' alpha-helix. The N-terminal catalytic domain specifically recognizes the glutamate moiety of the substrate. The second domain is the NADPH-binding domain, and the third C-terminal domain is responsible for dimerization.</text>
</comment>
<name>A0A916QA91_9FIRM</name>
<feature type="domain" description="Quinate/shikimate 5-dehydrogenase/glutamyl-tRNA reductase" evidence="14">
    <location>
        <begin position="175"/>
        <end position="296"/>
    </location>
</feature>
<dbReference type="AlphaFoldDB" id="A0A916QA91"/>